<protein>
    <recommendedName>
        <fullName evidence="5">Protein BZR1 homolog</fullName>
    </recommendedName>
    <alternativeName>
        <fullName evidence="5">Protein BRASSINAZOLE-RESISTANT 1 homolog</fullName>
    </alternativeName>
</protein>
<keyword evidence="9" id="KW-1185">Reference proteome</keyword>
<keyword evidence="3 5" id="KW-0238">DNA-binding</keyword>
<feature type="domain" description="BES1/BZR1 plant transcription factor N-terminal" evidence="7">
    <location>
        <begin position="8"/>
        <end position="72"/>
    </location>
</feature>
<dbReference type="GO" id="GO:0005634">
    <property type="term" value="C:nucleus"/>
    <property type="evidence" value="ECO:0007669"/>
    <property type="project" value="UniProtKB-SubCell"/>
</dbReference>
<dbReference type="InterPro" id="IPR033264">
    <property type="entry name" value="BZR"/>
</dbReference>
<evidence type="ECO:0000259" key="7">
    <source>
        <dbReference type="Pfam" id="PF05687"/>
    </source>
</evidence>
<dbReference type="GO" id="GO:0003677">
    <property type="term" value="F:DNA binding"/>
    <property type="evidence" value="ECO:0007669"/>
    <property type="project" value="UniProtKB-UniRule"/>
</dbReference>
<dbReference type="AlphaFoldDB" id="A0A540LUL8"/>
<keyword evidence="5" id="KW-1070">Brassinosteroid signaling pathway</keyword>
<comment type="similarity">
    <text evidence="1 5">Belongs to the BZR/LAT61 family.</text>
</comment>
<proteinExistence type="inferred from homology"/>
<dbReference type="InterPro" id="IPR008540">
    <property type="entry name" value="BES1_N"/>
</dbReference>
<comment type="subcellular location">
    <subcellularLocation>
        <location evidence="5">Nucleus</location>
    </subcellularLocation>
</comment>
<name>A0A540LUL8_MALBA</name>
<feature type="compositionally biased region" description="Basic and acidic residues" evidence="6">
    <location>
        <begin position="10"/>
        <end position="21"/>
    </location>
</feature>
<sequence length="105" mass="12154">MAGTSGSGRSKSEKEKTKMRERQMRAITTKIFHGLRKHGGYRLFPSGDINEVLRHITTEAGWLVEPDNTTYCPPNVTHLPLFSVFPFLCFPTFSHKRPLQWQQRH</sequence>
<dbReference type="Pfam" id="PF05687">
    <property type="entry name" value="BES1_N"/>
    <property type="match status" value="1"/>
</dbReference>
<evidence type="ECO:0000256" key="4">
    <source>
        <dbReference type="ARBA" id="ARBA00023163"/>
    </source>
</evidence>
<evidence type="ECO:0000256" key="5">
    <source>
        <dbReference type="RuleBase" id="RU369040"/>
    </source>
</evidence>
<evidence type="ECO:0000256" key="6">
    <source>
        <dbReference type="SAM" id="MobiDB-lite"/>
    </source>
</evidence>
<dbReference type="PANTHER" id="PTHR31506">
    <property type="entry name" value="BES1/BZR1 HOMOLOG PROTEIN 3-RELATED"/>
    <property type="match status" value="1"/>
</dbReference>
<dbReference type="EMBL" id="VIEB01000458">
    <property type="protein sequence ID" value="TQD90191.1"/>
    <property type="molecule type" value="Genomic_DNA"/>
</dbReference>
<dbReference type="Proteomes" id="UP000315295">
    <property type="component" value="Unassembled WGS sequence"/>
</dbReference>
<evidence type="ECO:0000256" key="1">
    <source>
        <dbReference type="ARBA" id="ARBA00005909"/>
    </source>
</evidence>
<dbReference type="GO" id="GO:0006351">
    <property type="term" value="P:DNA-templated transcription"/>
    <property type="evidence" value="ECO:0007669"/>
    <property type="project" value="InterPro"/>
</dbReference>
<feature type="region of interest" description="Disordered" evidence="6">
    <location>
        <begin position="1"/>
        <end position="21"/>
    </location>
</feature>
<keyword evidence="2 5" id="KW-0805">Transcription regulation</keyword>
<gene>
    <name evidence="8" type="ORF">C1H46_024219</name>
</gene>
<evidence type="ECO:0000256" key="2">
    <source>
        <dbReference type="ARBA" id="ARBA00023015"/>
    </source>
</evidence>
<organism evidence="8 9">
    <name type="scientific">Malus baccata</name>
    <name type="common">Siberian crab apple</name>
    <name type="synonym">Pyrus baccata</name>
    <dbReference type="NCBI Taxonomy" id="106549"/>
    <lineage>
        <taxon>Eukaryota</taxon>
        <taxon>Viridiplantae</taxon>
        <taxon>Streptophyta</taxon>
        <taxon>Embryophyta</taxon>
        <taxon>Tracheophyta</taxon>
        <taxon>Spermatophyta</taxon>
        <taxon>Magnoliopsida</taxon>
        <taxon>eudicotyledons</taxon>
        <taxon>Gunneridae</taxon>
        <taxon>Pentapetalae</taxon>
        <taxon>rosids</taxon>
        <taxon>fabids</taxon>
        <taxon>Rosales</taxon>
        <taxon>Rosaceae</taxon>
        <taxon>Amygdaloideae</taxon>
        <taxon>Maleae</taxon>
        <taxon>Malus</taxon>
    </lineage>
</organism>
<dbReference type="GO" id="GO:0009742">
    <property type="term" value="P:brassinosteroid mediated signaling pathway"/>
    <property type="evidence" value="ECO:0007669"/>
    <property type="project" value="UniProtKB-UniRule"/>
</dbReference>
<comment type="caution">
    <text evidence="8">The sequence shown here is derived from an EMBL/GenBank/DDBJ whole genome shotgun (WGS) entry which is preliminary data.</text>
</comment>
<reference evidence="8 9" key="1">
    <citation type="journal article" date="2019" name="G3 (Bethesda)">
        <title>Sequencing of a Wild Apple (Malus baccata) Genome Unravels the Differences Between Cultivated and Wild Apple Species Regarding Disease Resistance and Cold Tolerance.</title>
        <authorList>
            <person name="Chen X."/>
        </authorList>
    </citation>
    <scope>NUCLEOTIDE SEQUENCE [LARGE SCALE GENOMIC DNA]</scope>
    <source>
        <strain evidence="9">cv. Shandingzi</strain>
        <tissue evidence="8">Leaves</tissue>
    </source>
</reference>
<keyword evidence="4 5" id="KW-0804">Transcription</keyword>
<comment type="function">
    <text evidence="5">Functions in brassinosteroid signaling. May function as transcriptional repressor.</text>
</comment>
<accession>A0A540LUL8</accession>
<evidence type="ECO:0000313" key="9">
    <source>
        <dbReference type="Proteomes" id="UP000315295"/>
    </source>
</evidence>
<dbReference type="STRING" id="106549.A0A540LUL8"/>
<evidence type="ECO:0000256" key="3">
    <source>
        <dbReference type="ARBA" id="ARBA00023125"/>
    </source>
</evidence>
<dbReference type="PANTHER" id="PTHR31506:SF4">
    <property type="entry name" value="BES1_BZR1 PLANT TRANSCRIPTION FACTOR N-TERMINAL DOMAIN-CONTAINING PROTEIN"/>
    <property type="match status" value="1"/>
</dbReference>
<dbReference type="GO" id="GO:0003700">
    <property type="term" value="F:DNA-binding transcription factor activity"/>
    <property type="evidence" value="ECO:0007669"/>
    <property type="project" value="UniProtKB-UniRule"/>
</dbReference>
<evidence type="ECO:0000313" key="8">
    <source>
        <dbReference type="EMBL" id="TQD90191.1"/>
    </source>
</evidence>